<gene>
    <name evidence="3" type="ORF">O0235_07840</name>
</gene>
<organism evidence="3 4">
    <name type="scientific">Tepidiforma flava</name>
    <dbReference type="NCBI Taxonomy" id="3004094"/>
    <lineage>
        <taxon>Bacteria</taxon>
        <taxon>Bacillati</taxon>
        <taxon>Chloroflexota</taxon>
        <taxon>Tepidiformia</taxon>
        <taxon>Tepidiformales</taxon>
        <taxon>Tepidiformaceae</taxon>
        <taxon>Tepidiforma</taxon>
    </lineage>
</organism>
<evidence type="ECO:0000259" key="2">
    <source>
        <dbReference type="PROSITE" id="PS50966"/>
    </source>
</evidence>
<dbReference type="PROSITE" id="PS50966">
    <property type="entry name" value="ZF_SWIM"/>
    <property type="match status" value="1"/>
</dbReference>
<evidence type="ECO:0000256" key="1">
    <source>
        <dbReference type="PROSITE-ProRule" id="PRU00325"/>
    </source>
</evidence>
<keyword evidence="1" id="KW-0479">Metal-binding</keyword>
<accession>A0ABY7MAE1</accession>
<evidence type="ECO:0000313" key="4">
    <source>
        <dbReference type="Proteomes" id="UP001212803"/>
    </source>
</evidence>
<name>A0ABY7MAE1_9CHLR</name>
<proteinExistence type="predicted"/>
<dbReference type="InterPro" id="IPR007527">
    <property type="entry name" value="Znf_SWIM"/>
</dbReference>
<feature type="domain" description="SWIM-type" evidence="2">
    <location>
        <begin position="38"/>
        <end position="71"/>
    </location>
</feature>
<evidence type="ECO:0000313" key="3">
    <source>
        <dbReference type="EMBL" id="WBL37475.1"/>
    </source>
</evidence>
<keyword evidence="1" id="KW-0862">Zinc</keyword>
<keyword evidence="1" id="KW-0863">Zinc-finger</keyword>
<dbReference type="Proteomes" id="UP001212803">
    <property type="component" value="Chromosome"/>
</dbReference>
<dbReference type="RefSeq" id="WP_270057988.1">
    <property type="nucleotide sequence ID" value="NZ_CP115149.1"/>
</dbReference>
<reference evidence="3 4" key="1">
    <citation type="journal article" date="2023" name="ISME J.">
        <title>Thermophilic Dehalococcoidia with unusual traits shed light on an unexpected past.</title>
        <authorList>
            <person name="Palmer M."/>
            <person name="Covington J.K."/>
            <person name="Zhou E.M."/>
            <person name="Thomas S.C."/>
            <person name="Habib N."/>
            <person name="Seymour C.O."/>
            <person name="Lai D."/>
            <person name="Johnston J."/>
            <person name="Hashimi A."/>
            <person name="Jiao J.Y."/>
            <person name="Muok A.R."/>
            <person name="Liu L."/>
            <person name="Xian W.D."/>
            <person name="Zhi X.Y."/>
            <person name="Li M.M."/>
            <person name="Silva L.P."/>
            <person name="Bowen B.P."/>
            <person name="Louie K."/>
            <person name="Briegel A."/>
            <person name="Pett-Ridge J."/>
            <person name="Weber P.K."/>
            <person name="Tocheva E.I."/>
            <person name="Woyke T."/>
            <person name="Northen T.R."/>
            <person name="Mayali X."/>
            <person name="Li W.J."/>
            <person name="Hedlund B.P."/>
        </authorList>
    </citation>
    <scope>NUCLEOTIDE SEQUENCE [LARGE SCALE GENOMIC DNA]</scope>
    <source>
        <strain evidence="3 4">YIM 72310</strain>
    </source>
</reference>
<sequence>MQSSLIGKIEKAKVYAQERHRMQVDNLHVAFHGENSDHEVSLVDGRWHCNCDFFAQWSVCSHTMALERILEGMVPRQELPELAGA</sequence>
<dbReference type="EMBL" id="CP115149">
    <property type="protein sequence ID" value="WBL37475.1"/>
    <property type="molecule type" value="Genomic_DNA"/>
</dbReference>
<protein>
    <recommendedName>
        <fullName evidence="2">SWIM-type domain-containing protein</fullName>
    </recommendedName>
</protein>
<keyword evidence="4" id="KW-1185">Reference proteome</keyword>